<proteinExistence type="predicted"/>
<dbReference type="SUPFAM" id="SSF103657">
    <property type="entry name" value="BAR/IMD domain-like"/>
    <property type="match status" value="1"/>
</dbReference>
<dbReference type="OMA" id="MRLTEVM"/>
<gene>
    <name evidence="2" type="ORF">TraAM80_00985</name>
</gene>
<dbReference type="OrthoDB" id="278603at2759"/>
<dbReference type="RefSeq" id="XP_029242129.1">
    <property type="nucleotide sequence ID" value="XM_029378042.1"/>
</dbReference>
<evidence type="ECO:0000313" key="2">
    <source>
        <dbReference type="EMBL" id="RNF11348.1"/>
    </source>
</evidence>
<evidence type="ECO:0000313" key="3">
    <source>
        <dbReference type="Proteomes" id="UP000283634"/>
    </source>
</evidence>
<name>A0A422P0W5_TRYRA</name>
<dbReference type="GeneID" id="40324918"/>
<feature type="compositionally biased region" description="Polar residues" evidence="1">
    <location>
        <begin position="338"/>
        <end position="367"/>
    </location>
</feature>
<organism evidence="2 3">
    <name type="scientific">Trypanosoma rangeli</name>
    <dbReference type="NCBI Taxonomy" id="5698"/>
    <lineage>
        <taxon>Eukaryota</taxon>
        <taxon>Discoba</taxon>
        <taxon>Euglenozoa</taxon>
        <taxon>Kinetoplastea</taxon>
        <taxon>Metakinetoplastina</taxon>
        <taxon>Trypanosomatida</taxon>
        <taxon>Trypanosomatidae</taxon>
        <taxon>Trypanosoma</taxon>
        <taxon>Herpetosoma</taxon>
    </lineage>
</organism>
<keyword evidence="3" id="KW-1185">Reference proteome</keyword>
<feature type="region of interest" description="Disordered" evidence="1">
    <location>
        <begin position="237"/>
        <end position="389"/>
    </location>
</feature>
<dbReference type="AlphaFoldDB" id="A0A422P0W5"/>
<evidence type="ECO:0000256" key="1">
    <source>
        <dbReference type="SAM" id="MobiDB-lite"/>
    </source>
</evidence>
<dbReference type="EMBL" id="MKGL01000019">
    <property type="protein sequence ID" value="RNF11348.1"/>
    <property type="molecule type" value="Genomic_DNA"/>
</dbReference>
<protein>
    <submittedName>
        <fullName evidence="2">Uncharacterized protein</fullName>
    </submittedName>
</protein>
<accession>A0A422P0W5</accession>
<reference evidence="2 3" key="1">
    <citation type="journal article" date="2018" name="BMC Genomics">
        <title>Genomic comparison of Trypanosoma conorhini and Trypanosoma rangeli to Trypanosoma cruzi strains of high and low virulence.</title>
        <authorList>
            <person name="Bradwell K.R."/>
            <person name="Koparde V.N."/>
            <person name="Matveyev A.V."/>
            <person name="Serrano M.G."/>
            <person name="Alves J.M."/>
            <person name="Parikh H."/>
            <person name="Huang B."/>
            <person name="Lee V."/>
            <person name="Espinosa-Alvarez O."/>
            <person name="Ortiz P.A."/>
            <person name="Costa-Martins A.G."/>
            <person name="Teixeira M.M."/>
            <person name="Buck G.A."/>
        </authorList>
    </citation>
    <scope>NUCLEOTIDE SEQUENCE [LARGE SCALE GENOMIC DNA]</scope>
    <source>
        <strain evidence="2 3">AM80</strain>
    </source>
</reference>
<dbReference type="VEuPathDB" id="TriTrypDB:TRSC58_05520"/>
<sequence length="389" mass="43365">MEAIKGLARRTTQSFREKVSQRDALDRDESLDVASKKVLQYQKFSQVVCIKLIRAAELIEELCKILKDVGQEYQNVPDLQPESNQLAADVLDVGTKLFATAQEHQKGLKEQGFDVLNSFIKNISKLKDAEEARRKNQLEYDFFRQKVLGLRAMPPKDKSRIPRNEQKLENWRAEFWRATENNKVVCSQLYAEGQRAIDLSVLTLTKVLGSFLSIAGNGFKQQFANARLPVYPTTPLLPPAPLPPNPMPPYQPPPQAGGYATIPYGQPQQQQDWMQGQQPQPQQWQGWYGGHPPGWSQRHPQPPQPASLQPHLSEPQVPGGQPLPSVQSTGETWHVPEGQQQQQGWNFPAQNTSSVAGFQAPPNNSCSLGPAFTTPPKDNGNGIEAPALS</sequence>
<comment type="caution">
    <text evidence="2">The sequence shown here is derived from an EMBL/GenBank/DDBJ whole genome shotgun (WGS) entry which is preliminary data.</text>
</comment>
<dbReference type="Gene3D" id="1.20.1270.60">
    <property type="entry name" value="Arfaptin homology (AH) domain/BAR domain"/>
    <property type="match status" value="1"/>
</dbReference>
<dbReference type="InterPro" id="IPR027267">
    <property type="entry name" value="AH/BAR_dom_sf"/>
</dbReference>
<feature type="compositionally biased region" description="Pro residues" evidence="1">
    <location>
        <begin position="237"/>
        <end position="255"/>
    </location>
</feature>
<feature type="compositionally biased region" description="Low complexity" evidence="1">
    <location>
        <begin position="263"/>
        <end position="286"/>
    </location>
</feature>
<dbReference type="Proteomes" id="UP000283634">
    <property type="component" value="Unassembled WGS sequence"/>
</dbReference>